<sequence length="304" mass="31882">MTTSTEPRESGAARPAPPRTERIGLYLPGTALTILAVILLGFVAHVVLLSQVRYARAQQLAYADFRADLAEATAPVGQTDDQGRLLRPGTSVAVLRIPALGERQVVVEGTEAGVLMAGPGHRRDTVLPGQAGTSVIMGRQATYGGPFGRIALLSPGDQLTVTTGQGVHTYVVRGVRRPGDPAPPALTPGAGRLTLLTVAGRPFMPRELVRVDADLTSPAQPIPKRVLGRGEAALLPAERALASDQGAWIGLVLLTQALLAAVIGIAWARVRWGVPQAWVVGFPVVGGLGMVTADQIMRLLPNLL</sequence>
<dbReference type="AlphaFoldDB" id="A0A495JLB7"/>
<accession>A0A495JLB7</accession>
<feature type="region of interest" description="Disordered" evidence="2">
    <location>
        <begin position="1"/>
        <end position="20"/>
    </location>
</feature>
<proteinExistence type="predicted"/>
<keyword evidence="3" id="KW-0812">Transmembrane</keyword>
<keyword evidence="5" id="KW-1185">Reference proteome</keyword>
<feature type="transmembrane region" description="Helical" evidence="3">
    <location>
        <begin position="25"/>
        <end position="49"/>
    </location>
</feature>
<dbReference type="Pfam" id="PF04203">
    <property type="entry name" value="Sortase"/>
    <property type="match status" value="1"/>
</dbReference>
<dbReference type="EMBL" id="RBKT01000001">
    <property type="protein sequence ID" value="RKR89703.1"/>
    <property type="molecule type" value="Genomic_DNA"/>
</dbReference>
<keyword evidence="3" id="KW-0472">Membrane</keyword>
<keyword evidence="3" id="KW-1133">Transmembrane helix</keyword>
<dbReference type="InterPro" id="IPR042003">
    <property type="entry name" value="Sortase_E"/>
</dbReference>
<protein>
    <submittedName>
        <fullName evidence="4">LPXTG-site transpeptidase (Sortase) family protein</fullName>
    </submittedName>
</protein>
<feature type="compositionally biased region" description="Basic and acidic residues" evidence="2">
    <location>
        <begin position="1"/>
        <end position="11"/>
    </location>
</feature>
<dbReference type="InterPro" id="IPR023365">
    <property type="entry name" value="Sortase_dom-sf"/>
</dbReference>
<evidence type="ECO:0000256" key="3">
    <source>
        <dbReference type="SAM" id="Phobius"/>
    </source>
</evidence>
<dbReference type="CDD" id="cd05830">
    <property type="entry name" value="Sortase_E"/>
    <property type="match status" value="1"/>
</dbReference>
<evidence type="ECO:0000256" key="1">
    <source>
        <dbReference type="ARBA" id="ARBA00022801"/>
    </source>
</evidence>
<dbReference type="InterPro" id="IPR005754">
    <property type="entry name" value="Sortase"/>
</dbReference>
<keyword evidence="1" id="KW-0378">Hydrolase</keyword>
<dbReference type="Proteomes" id="UP000277671">
    <property type="component" value="Unassembled WGS sequence"/>
</dbReference>
<evidence type="ECO:0000313" key="4">
    <source>
        <dbReference type="EMBL" id="RKR89703.1"/>
    </source>
</evidence>
<reference evidence="4 5" key="1">
    <citation type="submission" date="2018-10" db="EMBL/GenBank/DDBJ databases">
        <title>Sequencing the genomes of 1000 actinobacteria strains.</title>
        <authorList>
            <person name="Klenk H.-P."/>
        </authorList>
    </citation>
    <scope>NUCLEOTIDE SEQUENCE [LARGE SCALE GENOMIC DNA]</scope>
    <source>
        <strain evidence="4 5">DSM 45175</strain>
    </source>
</reference>
<dbReference type="OrthoDB" id="5242879at2"/>
<name>A0A495JLB7_9ACTN</name>
<organism evidence="4 5">
    <name type="scientific">Micromonospora pisi</name>
    <dbReference type="NCBI Taxonomy" id="589240"/>
    <lineage>
        <taxon>Bacteria</taxon>
        <taxon>Bacillati</taxon>
        <taxon>Actinomycetota</taxon>
        <taxon>Actinomycetes</taxon>
        <taxon>Micromonosporales</taxon>
        <taxon>Micromonosporaceae</taxon>
        <taxon>Micromonospora</taxon>
    </lineage>
</organism>
<dbReference type="RefSeq" id="WP_147457065.1">
    <property type="nucleotide sequence ID" value="NZ_RBKT01000001.1"/>
</dbReference>
<dbReference type="SUPFAM" id="SSF63817">
    <property type="entry name" value="Sortase"/>
    <property type="match status" value="1"/>
</dbReference>
<comment type="caution">
    <text evidence="4">The sequence shown here is derived from an EMBL/GenBank/DDBJ whole genome shotgun (WGS) entry which is preliminary data.</text>
</comment>
<gene>
    <name evidence="4" type="ORF">BDK92_4059</name>
</gene>
<dbReference type="Gene3D" id="2.40.260.10">
    <property type="entry name" value="Sortase"/>
    <property type="match status" value="1"/>
</dbReference>
<evidence type="ECO:0000256" key="2">
    <source>
        <dbReference type="SAM" id="MobiDB-lite"/>
    </source>
</evidence>
<feature type="transmembrane region" description="Helical" evidence="3">
    <location>
        <begin position="274"/>
        <end position="293"/>
    </location>
</feature>
<dbReference type="GO" id="GO:0016787">
    <property type="term" value="F:hydrolase activity"/>
    <property type="evidence" value="ECO:0007669"/>
    <property type="project" value="UniProtKB-KW"/>
</dbReference>
<evidence type="ECO:0000313" key="5">
    <source>
        <dbReference type="Proteomes" id="UP000277671"/>
    </source>
</evidence>
<feature type="transmembrane region" description="Helical" evidence="3">
    <location>
        <begin position="247"/>
        <end position="268"/>
    </location>
</feature>